<evidence type="ECO:0000256" key="2">
    <source>
        <dbReference type="SAM" id="Phobius"/>
    </source>
</evidence>
<dbReference type="STRING" id="134849.SAMN05443668_11719"/>
<protein>
    <recommendedName>
        <fullName evidence="5">PH domain-containing protein</fullName>
    </recommendedName>
</protein>
<dbReference type="RefSeq" id="WP_073263805.1">
    <property type="nucleotide sequence ID" value="NZ_FRCS01000017.1"/>
</dbReference>
<keyword evidence="2" id="KW-0472">Membrane</keyword>
<feature type="region of interest" description="Disordered" evidence="1">
    <location>
        <begin position="244"/>
        <end position="265"/>
    </location>
</feature>
<gene>
    <name evidence="3" type="ORF">SAMN05443668_11719</name>
</gene>
<sequence length="265" mass="28504">MADLVRRSRVVALVLGVCGILVGVGIRAAPPHWGSGLGLEVQLAFFLVVIGAAIAGLVLIHVAVFWRSCRSPAPGFLLGRYAGKPAYAAPVTPLFAGPFFISQFMVIGLLLPTWSGLWTIGPVLVPIAAIVIAIVLAVAHVLVLFRPARLRLTTDGLVITTLRSRLVPWDALGPGGPTRHEVHRRVLWLQAHPNPVLGGAYFVDLYGRPPLPGHYWYRLALGDILVDPEFLAHALQTYRDDPGRRAEVGTAEGLDRLVGSPPRSA</sequence>
<evidence type="ECO:0000313" key="4">
    <source>
        <dbReference type="Proteomes" id="UP000184440"/>
    </source>
</evidence>
<dbReference type="Proteomes" id="UP000184440">
    <property type="component" value="Unassembled WGS sequence"/>
</dbReference>
<evidence type="ECO:0008006" key="5">
    <source>
        <dbReference type="Google" id="ProtNLM"/>
    </source>
</evidence>
<name>A0A1M7RKF9_9ACTN</name>
<keyword evidence="4" id="KW-1185">Reference proteome</keyword>
<feature type="transmembrane region" description="Helical" evidence="2">
    <location>
        <begin position="44"/>
        <end position="66"/>
    </location>
</feature>
<feature type="transmembrane region" description="Helical" evidence="2">
    <location>
        <begin position="123"/>
        <end position="145"/>
    </location>
</feature>
<keyword evidence="2" id="KW-0812">Transmembrane</keyword>
<accession>A0A1M7RKF9</accession>
<dbReference type="EMBL" id="FRCS01000017">
    <property type="protein sequence ID" value="SHN46636.1"/>
    <property type="molecule type" value="Genomic_DNA"/>
</dbReference>
<proteinExistence type="predicted"/>
<evidence type="ECO:0000313" key="3">
    <source>
        <dbReference type="EMBL" id="SHN46636.1"/>
    </source>
</evidence>
<evidence type="ECO:0000256" key="1">
    <source>
        <dbReference type="SAM" id="MobiDB-lite"/>
    </source>
</evidence>
<dbReference type="AlphaFoldDB" id="A0A1M7RKF9"/>
<keyword evidence="2" id="KW-1133">Transmembrane helix</keyword>
<feature type="transmembrane region" description="Helical" evidence="2">
    <location>
        <begin position="87"/>
        <end position="111"/>
    </location>
</feature>
<organism evidence="3 4">
    <name type="scientific">Cryptosporangium aurantiacum</name>
    <dbReference type="NCBI Taxonomy" id="134849"/>
    <lineage>
        <taxon>Bacteria</taxon>
        <taxon>Bacillati</taxon>
        <taxon>Actinomycetota</taxon>
        <taxon>Actinomycetes</taxon>
        <taxon>Cryptosporangiales</taxon>
        <taxon>Cryptosporangiaceae</taxon>
        <taxon>Cryptosporangium</taxon>
    </lineage>
</organism>
<reference evidence="3 4" key="1">
    <citation type="submission" date="2016-11" db="EMBL/GenBank/DDBJ databases">
        <authorList>
            <person name="Jaros S."/>
            <person name="Januszkiewicz K."/>
            <person name="Wedrychowicz H."/>
        </authorList>
    </citation>
    <scope>NUCLEOTIDE SEQUENCE [LARGE SCALE GENOMIC DNA]</scope>
    <source>
        <strain evidence="3 4">DSM 46144</strain>
    </source>
</reference>